<evidence type="ECO:0000313" key="2">
    <source>
        <dbReference type="EMBL" id="CAI5745625.1"/>
    </source>
</evidence>
<reference evidence="2" key="1">
    <citation type="submission" date="2022-12" db="EMBL/GenBank/DDBJ databases">
        <authorList>
            <person name="Webb A."/>
        </authorList>
    </citation>
    <scope>NUCLEOTIDE SEQUENCE</scope>
    <source>
        <strain evidence="2">Pd1</strain>
    </source>
</reference>
<dbReference type="Pfam" id="PF13621">
    <property type="entry name" value="Cupin_8"/>
    <property type="match status" value="1"/>
</dbReference>
<sequence>MDVEDATTLSYDDFCVRYMAPNRPVLLHNVTDKWFAKTAQWRDGQNINFKYLKEHYGTALAPVVSGDVAEYGAEDRWSMRLDEYLDLIESKTVGKKYLKDWHFVHAFGHDIYETPPFFKDDWLNWWWDHKEKSESDYRFVYLGPAGSWTPLHQDVFRSYSWSVNVCGRKQWILFHPNDERKLKDRFGRFVIPDVTATVTDKENYPHFHEAKPVYVVQETGDAIFVPSGWYHQVRNMEDTISINHNWFNGYNICEVWGFLKREYAAAEHELEDLKEIGLVGRDFVDQCQRVMLANTGINYVEFRELLYAKTNEVLSQREYRKNDKNKDLTTEEMDLFIQLGQVRKILLQLDEALDTTHDAEDAKVDEGWLDVDLQLEVRSVNQA</sequence>
<organism evidence="2 3">
    <name type="scientific">Peronospora destructor</name>
    <dbReference type="NCBI Taxonomy" id="86335"/>
    <lineage>
        <taxon>Eukaryota</taxon>
        <taxon>Sar</taxon>
        <taxon>Stramenopiles</taxon>
        <taxon>Oomycota</taxon>
        <taxon>Peronosporomycetes</taxon>
        <taxon>Peronosporales</taxon>
        <taxon>Peronosporaceae</taxon>
        <taxon>Peronospora</taxon>
    </lineage>
</organism>
<accession>A0AAV0V8T6</accession>
<name>A0AAV0V8T6_9STRA</name>
<dbReference type="Proteomes" id="UP001162029">
    <property type="component" value="Unassembled WGS sequence"/>
</dbReference>
<dbReference type="GO" id="GO:0043565">
    <property type="term" value="F:sequence-specific DNA binding"/>
    <property type="evidence" value="ECO:0007669"/>
    <property type="project" value="TreeGrafter"/>
</dbReference>
<dbReference type="PANTHER" id="PTHR12480:SF6">
    <property type="entry name" value="2-OXOGLUTARATE AND IRON-DEPENDENT OXYGENASE JMJD4"/>
    <property type="match status" value="1"/>
</dbReference>
<dbReference type="InterPro" id="IPR050910">
    <property type="entry name" value="JMJD6_ArgDemeth/LysHydrox"/>
</dbReference>
<dbReference type="SUPFAM" id="SSF51197">
    <property type="entry name" value="Clavaminate synthase-like"/>
    <property type="match status" value="1"/>
</dbReference>
<evidence type="ECO:0000259" key="1">
    <source>
        <dbReference type="PROSITE" id="PS51184"/>
    </source>
</evidence>
<dbReference type="GO" id="GO:0005634">
    <property type="term" value="C:nucleus"/>
    <property type="evidence" value="ECO:0007669"/>
    <property type="project" value="TreeGrafter"/>
</dbReference>
<dbReference type="PANTHER" id="PTHR12480">
    <property type="entry name" value="ARGININE DEMETHYLASE AND LYSYL-HYDROXYLASE JMJD"/>
    <property type="match status" value="1"/>
</dbReference>
<comment type="caution">
    <text evidence="2">The sequence shown here is derived from an EMBL/GenBank/DDBJ whole genome shotgun (WGS) entry which is preliminary data.</text>
</comment>
<dbReference type="SMART" id="SM00558">
    <property type="entry name" value="JmjC"/>
    <property type="match status" value="1"/>
</dbReference>
<feature type="domain" description="JmjC" evidence="1">
    <location>
        <begin position="103"/>
        <end position="263"/>
    </location>
</feature>
<dbReference type="Gene3D" id="2.60.120.650">
    <property type="entry name" value="Cupin"/>
    <property type="match status" value="1"/>
</dbReference>
<dbReference type="AlphaFoldDB" id="A0AAV0V8T6"/>
<protein>
    <recommendedName>
        <fullName evidence="1">JmjC domain-containing protein</fullName>
    </recommendedName>
</protein>
<evidence type="ECO:0000313" key="3">
    <source>
        <dbReference type="Proteomes" id="UP001162029"/>
    </source>
</evidence>
<keyword evidence="3" id="KW-1185">Reference proteome</keyword>
<dbReference type="GO" id="GO:0005737">
    <property type="term" value="C:cytoplasm"/>
    <property type="evidence" value="ECO:0007669"/>
    <property type="project" value="TreeGrafter"/>
</dbReference>
<proteinExistence type="predicted"/>
<dbReference type="EMBL" id="CANTFM010002299">
    <property type="protein sequence ID" value="CAI5745625.1"/>
    <property type="molecule type" value="Genomic_DNA"/>
</dbReference>
<dbReference type="PROSITE" id="PS51184">
    <property type="entry name" value="JMJC"/>
    <property type="match status" value="1"/>
</dbReference>
<dbReference type="GO" id="GO:0045905">
    <property type="term" value="P:positive regulation of translational termination"/>
    <property type="evidence" value="ECO:0007669"/>
    <property type="project" value="TreeGrafter"/>
</dbReference>
<gene>
    <name evidence="2" type="ORF">PDE001_LOCUS10680</name>
</gene>
<dbReference type="GO" id="GO:0016706">
    <property type="term" value="F:2-oxoglutarate-dependent dioxygenase activity"/>
    <property type="evidence" value="ECO:0007669"/>
    <property type="project" value="TreeGrafter"/>
</dbReference>
<dbReference type="InterPro" id="IPR041667">
    <property type="entry name" value="Cupin_8"/>
</dbReference>
<dbReference type="InterPro" id="IPR003347">
    <property type="entry name" value="JmjC_dom"/>
</dbReference>